<accession>A0A6M3WDH0</accession>
<dbReference type="EMBL" id="MT211887">
    <property type="protein sequence ID" value="QJF58974.1"/>
    <property type="molecule type" value="Genomic_DNA"/>
</dbReference>
<evidence type="ECO:0000313" key="1">
    <source>
        <dbReference type="EMBL" id="QJF58775.1"/>
    </source>
</evidence>
<geneLocation type="chloroplast" evidence="1"/>
<dbReference type="EMBL" id="MT211886">
    <property type="protein sequence ID" value="QJF58775.1"/>
    <property type="molecule type" value="Genomic_DNA"/>
</dbReference>
<sequence>MKMNLCLLTARLLKKPEKFNITTQYLIEVEINFPHARNYFANIMALAEGKIADCLSELYLQGDYVIIEGELLILESKRKIINPVIYINDLQPASIITN</sequence>
<name>A0A6M3WDH0_COROI</name>
<dbReference type="EMBL" id="MT211884">
    <property type="protein sequence ID" value="QJF58376.1"/>
    <property type="molecule type" value="Genomic_DNA"/>
</dbReference>
<dbReference type="EMBL" id="MT211885">
    <property type="protein sequence ID" value="QJF58576.1"/>
    <property type="molecule type" value="Genomic_DNA"/>
</dbReference>
<dbReference type="AlphaFoldDB" id="A0A6M3WDH0"/>
<proteinExistence type="predicted"/>
<organism evidence="1">
    <name type="scientific">Corallina officinalis</name>
    <name type="common">Coral seaweed</name>
    <dbReference type="NCBI Taxonomy" id="35170"/>
    <lineage>
        <taxon>Eukaryota</taxon>
        <taxon>Rhodophyta</taxon>
        <taxon>Florideophyceae</taxon>
        <taxon>Corallinophycidae</taxon>
        <taxon>Corallinales</taxon>
        <taxon>Corallinaceae</taxon>
        <taxon>Corallinoideae</taxon>
        <taxon>Corallina</taxon>
    </lineage>
</organism>
<reference evidence="1" key="1">
    <citation type="submission" date="2020-03" db="EMBL/GenBank/DDBJ databases">
        <title>Mitochondrial and Plastid genome variability of Corallina officinalis (Corallinales, Rhodophyta).</title>
        <authorList>
            <person name="Yesson C."/>
            <person name="Bian X."/>
            <person name="Williamson C."/>
            <person name="Briscoe A.G."/>
            <person name="Brodie J."/>
        </authorList>
    </citation>
    <scope>NUCLEOTIDE SEQUENCE</scope>
</reference>
<keyword evidence="1" id="KW-0934">Plastid</keyword>
<protein>
    <submittedName>
        <fullName evidence="1">Putative single-stranded DNA binding protein</fullName>
    </submittedName>
</protein>
<keyword evidence="1" id="KW-0150">Chloroplast</keyword>